<dbReference type="Proteomes" id="UP001596356">
    <property type="component" value="Unassembled WGS sequence"/>
</dbReference>
<dbReference type="HAMAP" id="MF_00108">
    <property type="entry name" value="IspD"/>
    <property type="match status" value="1"/>
</dbReference>
<feature type="site" description="Positions MEP for the nucleophilic attack" evidence="7">
    <location>
        <position position="222"/>
    </location>
</feature>
<evidence type="ECO:0000256" key="6">
    <source>
        <dbReference type="ARBA" id="ARBA00023229"/>
    </source>
</evidence>
<dbReference type="InterPro" id="IPR050088">
    <property type="entry name" value="IspD/TarI_cytidylyltransf_bact"/>
</dbReference>
<dbReference type="EC" id="2.7.7.60" evidence="7"/>
<evidence type="ECO:0000256" key="1">
    <source>
        <dbReference type="ARBA" id="ARBA00001282"/>
    </source>
</evidence>
<dbReference type="CDD" id="cd02516">
    <property type="entry name" value="CDP-ME_synthetase"/>
    <property type="match status" value="1"/>
</dbReference>
<accession>A0ABW2AVY4</accession>
<evidence type="ECO:0000256" key="7">
    <source>
        <dbReference type="HAMAP-Rule" id="MF_00108"/>
    </source>
</evidence>
<keyword evidence="9" id="KW-1185">Reference proteome</keyword>
<evidence type="ECO:0000256" key="5">
    <source>
        <dbReference type="ARBA" id="ARBA00022695"/>
    </source>
</evidence>
<dbReference type="InterPro" id="IPR018294">
    <property type="entry name" value="ISPD_synthase_CS"/>
</dbReference>
<organism evidence="8 9">
    <name type="scientific">Branchiibius cervicis</name>
    <dbReference type="NCBI Taxonomy" id="908252"/>
    <lineage>
        <taxon>Bacteria</taxon>
        <taxon>Bacillati</taxon>
        <taxon>Actinomycetota</taxon>
        <taxon>Actinomycetes</taxon>
        <taxon>Micrococcales</taxon>
        <taxon>Dermacoccaceae</taxon>
        <taxon>Branchiibius</taxon>
    </lineage>
</organism>
<dbReference type="InterPro" id="IPR001228">
    <property type="entry name" value="IspD"/>
</dbReference>
<feature type="site" description="Transition state stabilizer" evidence="7">
    <location>
        <position position="34"/>
    </location>
</feature>
<sequence length="239" mass="23528">MSADARSDSAAGVASSDPNSAVAAIVVAAGQGTRLGAGIPKALVPLAGEPLVVHAVRRVRACAQIGPVAVVAPGDLLAQFAALLTDFEVSVVAGGVERTDSVGAGLAALPATSQVVLVHDAARALTPPALFDAVIEAVRDGADAVVPGIAVSDTIKQVDAAGHVVATLDRSVLRAVQTPQGFTRAALTAAHASGDLATDDAALVEKAGGVVRVIDGSPLAAKVTTETDLALLTHLAAGL</sequence>
<dbReference type="InterPro" id="IPR034683">
    <property type="entry name" value="IspD/TarI"/>
</dbReference>
<dbReference type="PANTHER" id="PTHR32125:SF4">
    <property type="entry name" value="2-C-METHYL-D-ERYTHRITOL 4-PHOSPHATE CYTIDYLYLTRANSFERASE, CHLOROPLASTIC"/>
    <property type="match status" value="1"/>
</dbReference>
<dbReference type="PROSITE" id="PS01295">
    <property type="entry name" value="ISPD"/>
    <property type="match status" value="1"/>
</dbReference>
<dbReference type="Pfam" id="PF01128">
    <property type="entry name" value="IspD"/>
    <property type="match status" value="1"/>
</dbReference>
<comment type="catalytic activity">
    <reaction evidence="1 7">
        <text>2-C-methyl-D-erythritol 4-phosphate + CTP + H(+) = 4-CDP-2-C-methyl-D-erythritol + diphosphate</text>
        <dbReference type="Rhea" id="RHEA:13429"/>
        <dbReference type="ChEBI" id="CHEBI:15378"/>
        <dbReference type="ChEBI" id="CHEBI:33019"/>
        <dbReference type="ChEBI" id="CHEBI:37563"/>
        <dbReference type="ChEBI" id="CHEBI:57823"/>
        <dbReference type="ChEBI" id="CHEBI:58262"/>
        <dbReference type="EC" id="2.7.7.60"/>
    </reaction>
</comment>
<keyword evidence="6 7" id="KW-0414">Isoprene biosynthesis</keyword>
<dbReference type="RefSeq" id="WP_377824312.1">
    <property type="nucleotide sequence ID" value="NZ_JBHSWJ010000002.1"/>
</dbReference>
<reference evidence="9" key="1">
    <citation type="journal article" date="2019" name="Int. J. Syst. Evol. Microbiol.">
        <title>The Global Catalogue of Microorganisms (GCM) 10K type strain sequencing project: providing services to taxonomists for standard genome sequencing and annotation.</title>
        <authorList>
            <consortium name="The Broad Institute Genomics Platform"/>
            <consortium name="The Broad Institute Genome Sequencing Center for Infectious Disease"/>
            <person name="Wu L."/>
            <person name="Ma J."/>
        </authorList>
    </citation>
    <scope>NUCLEOTIDE SEQUENCE [LARGE SCALE GENOMIC DNA]</scope>
    <source>
        <strain evidence="9">NBRC 106593</strain>
    </source>
</reference>
<protein>
    <recommendedName>
        <fullName evidence="7">2-C-methyl-D-erythritol 4-phosphate cytidylyltransferase</fullName>
        <ecNumber evidence="7">2.7.7.60</ecNumber>
    </recommendedName>
    <alternativeName>
        <fullName evidence="7">4-diphosphocytidyl-2C-methyl-D-erythritol synthase</fullName>
    </alternativeName>
    <alternativeName>
        <fullName evidence="7">MEP cytidylyltransferase</fullName>
        <shortName evidence="7">MCT</shortName>
    </alternativeName>
</protein>
<keyword evidence="4 7" id="KW-0808">Transferase</keyword>
<gene>
    <name evidence="7 8" type="primary">ispD</name>
    <name evidence="8" type="ORF">ACFQBT_16360</name>
</gene>
<proteinExistence type="inferred from homology"/>
<comment type="function">
    <text evidence="7">Catalyzes the formation of 4-diphosphocytidyl-2-C-methyl-D-erythritol from CTP and 2-C-methyl-D-erythritol 4-phosphate (MEP).</text>
</comment>
<dbReference type="InterPro" id="IPR029044">
    <property type="entry name" value="Nucleotide-diphossugar_trans"/>
</dbReference>
<keyword evidence="5 7" id="KW-0548">Nucleotidyltransferase</keyword>
<evidence type="ECO:0000313" key="8">
    <source>
        <dbReference type="EMBL" id="MFC6715301.1"/>
    </source>
</evidence>
<comment type="caution">
    <text evidence="8">The sequence shown here is derived from an EMBL/GenBank/DDBJ whole genome shotgun (WGS) entry which is preliminary data.</text>
</comment>
<dbReference type="EMBL" id="JBHSWJ010000002">
    <property type="protein sequence ID" value="MFC6715301.1"/>
    <property type="molecule type" value="Genomic_DNA"/>
</dbReference>
<feature type="site" description="Positions MEP for the nucleophilic attack" evidence="7">
    <location>
        <position position="170"/>
    </location>
</feature>
<dbReference type="SUPFAM" id="SSF53448">
    <property type="entry name" value="Nucleotide-diphospho-sugar transferases"/>
    <property type="match status" value="1"/>
</dbReference>
<dbReference type="NCBIfam" id="TIGR00453">
    <property type="entry name" value="ispD"/>
    <property type="match status" value="1"/>
</dbReference>
<evidence type="ECO:0000256" key="2">
    <source>
        <dbReference type="ARBA" id="ARBA00004787"/>
    </source>
</evidence>
<evidence type="ECO:0000256" key="3">
    <source>
        <dbReference type="ARBA" id="ARBA00009789"/>
    </source>
</evidence>
<comment type="pathway">
    <text evidence="2 7">Isoprenoid biosynthesis; isopentenyl diphosphate biosynthesis via DXP pathway; isopentenyl diphosphate from 1-deoxy-D-xylulose 5-phosphate: step 2/6.</text>
</comment>
<dbReference type="PANTHER" id="PTHR32125">
    <property type="entry name" value="2-C-METHYL-D-ERYTHRITOL 4-PHOSPHATE CYTIDYLYLTRANSFERASE, CHLOROPLASTIC"/>
    <property type="match status" value="1"/>
</dbReference>
<evidence type="ECO:0000256" key="4">
    <source>
        <dbReference type="ARBA" id="ARBA00022679"/>
    </source>
</evidence>
<dbReference type="GO" id="GO:0050518">
    <property type="term" value="F:2-C-methyl-D-erythritol 4-phosphate cytidylyltransferase activity"/>
    <property type="evidence" value="ECO:0007669"/>
    <property type="project" value="UniProtKB-EC"/>
</dbReference>
<evidence type="ECO:0000313" key="9">
    <source>
        <dbReference type="Proteomes" id="UP001596356"/>
    </source>
</evidence>
<comment type="similarity">
    <text evidence="3 7">Belongs to the IspD/TarI cytidylyltransferase family. IspD subfamily.</text>
</comment>
<dbReference type="Gene3D" id="3.90.550.10">
    <property type="entry name" value="Spore Coat Polysaccharide Biosynthesis Protein SpsA, Chain A"/>
    <property type="match status" value="1"/>
</dbReference>
<name>A0ABW2AVY4_9MICO</name>
<feature type="site" description="Transition state stabilizer" evidence="7">
    <location>
        <position position="41"/>
    </location>
</feature>